<dbReference type="EMBL" id="JAEQMY010000009">
    <property type="protein sequence ID" value="MBL0404040.1"/>
    <property type="molecule type" value="Genomic_DNA"/>
</dbReference>
<reference evidence="2" key="1">
    <citation type="submission" date="2021-01" db="EMBL/GenBank/DDBJ databases">
        <title>Microvirga sp.</title>
        <authorList>
            <person name="Kim M.K."/>
        </authorList>
    </citation>
    <scope>NUCLEOTIDE SEQUENCE</scope>
    <source>
        <strain evidence="2">5420S-16</strain>
    </source>
</reference>
<comment type="caution">
    <text evidence="2">The sequence shown here is derived from an EMBL/GenBank/DDBJ whole genome shotgun (WGS) entry which is preliminary data.</text>
</comment>
<proteinExistence type="predicted"/>
<dbReference type="NCBIfam" id="NF040700">
    <property type="entry name" value="VPA1262_N_dom"/>
    <property type="match status" value="1"/>
</dbReference>
<evidence type="ECO:0000256" key="1">
    <source>
        <dbReference type="SAM" id="MobiDB-lite"/>
    </source>
</evidence>
<dbReference type="RefSeq" id="WP_202058209.1">
    <property type="nucleotide sequence ID" value="NZ_JAEQMY010000009.1"/>
</dbReference>
<gene>
    <name evidence="2" type="ORF">JKG68_08700</name>
</gene>
<name>A0A937D1E5_9HYPH</name>
<sequence>MPEADTPASGTETAKASVPDVAHWREELRLLLHPGNIGQFDHIELTEIIATPRGARTLNVLSVAVLAEGRPDVGKVEQTQFRNLQIRVDGFKDWRFGVGRTLRSLMALDKALEEFATTGVWALSGQALEVGNMWPEPAMFAPPDGTVEVPLNKILKNNFWAGSHVFRLTDRGKESFAPFFADRRRLQALSDAVSQDVPMAFAGLADLLGDIVIQLPVTILAPSVEAPRGAEHSEVKVAWRRRSAPRDLVVAARNRWDELLIGAAVSQGFRDTANLPINGHRQSVESETWDTTTGRLISATVSTSTLKTIEVDVHEVQHEPRLFAAPDLDGEPQRGRVELTRTRTIVVGEEAVQDANYWLSRRQDLEERRRLTETRDFVQYRSRSGSSDERVRALTDLRFLINKHGEAGVDLWDPYLTGEDLLQTLFWCSHGDAPLRGLTDGRDPPSSEPPDDAAPREPTTLRVAFPHRQRAVLERDKGNCQGLHLEYRTRRGPKGWGFHDRFLIFPNGRDGPRAWSLGTSVNSLGKAHHILQRVSNPAMVAGAFQDLWEALDEPQHVVWRSW</sequence>
<feature type="region of interest" description="Disordered" evidence="1">
    <location>
        <begin position="437"/>
        <end position="458"/>
    </location>
</feature>
<keyword evidence="3" id="KW-1185">Reference proteome</keyword>
<dbReference type="Proteomes" id="UP000605848">
    <property type="component" value="Unassembled WGS sequence"/>
</dbReference>
<protein>
    <submittedName>
        <fullName evidence="2">Uncharacterized protein</fullName>
    </submittedName>
</protein>
<accession>A0A937D1E5</accession>
<organism evidence="2 3">
    <name type="scientific">Microvirga aerilata</name>
    <dbReference type="NCBI Taxonomy" id="670292"/>
    <lineage>
        <taxon>Bacteria</taxon>
        <taxon>Pseudomonadati</taxon>
        <taxon>Pseudomonadota</taxon>
        <taxon>Alphaproteobacteria</taxon>
        <taxon>Hyphomicrobiales</taxon>
        <taxon>Methylobacteriaceae</taxon>
        <taxon>Microvirga</taxon>
    </lineage>
</organism>
<evidence type="ECO:0000313" key="2">
    <source>
        <dbReference type="EMBL" id="MBL0404040.1"/>
    </source>
</evidence>
<dbReference type="AlphaFoldDB" id="A0A937D1E5"/>
<evidence type="ECO:0000313" key="3">
    <source>
        <dbReference type="Proteomes" id="UP000605848"/>
    </source>
</evidence>